<keyword evidence="5" id="KW-1185">Reference proteome</keyword>
<dbReference type="Pfam" id="PF13776">
    <property type="entry name" value="DUF4172"/>
    <property type="match status" value="1"/>
</dbReference>
<evidence type="ECO:0000313" key="4">
    <source>
        <dbReference type="EMBL" id="SFN17323.1"/>
    </source>
</evidence>
<keyword evidence="2" id="KW-0067">ATP-binding</keyword>
<dbReference type="PANTHER" id="PTHR13504">
    <property type="entry name" value="FIDO DOMAIN-CONTAINING PROTEIN DDB_G0283145"/>
    <property type="match status" value="1"/>
</dbReference>
<dbReference type="SUPFAM" id="SSF140931">
    <property type="entry name" value="Fic-like"/>
    <property type="match status" value="1"/>
</dbReference>
<dbReference type="GO" id="GO:0005524">
    <property type="term" value="F:ATP binding"/>
    <property type="evidence" value="ECO:0007669"/>
    <property type="project" value="UniProtKB-KW"/>
</dbReference>
<evidence type="ECO:0000259" key="3">
    <source>
        <dbReference type="PROSITE" id="PS51459"/>
    </source>
</evidence>
<evidence type="ECO:0000313" key="5">
    <source>
        <dbReference type="Proteomes" id="UP000199149"/>
    </source>
</evidence>
<feature type="domain" description="Fido" evidence="3">
    <location>
        <begin position="115"/>
        <end position="272"/>
    </location>
</feature>
<dbReference type="EMBL" id="FOUZ01000007">
    <property type="protein sequence ID" value="SFN17323.1"/>
    <property type="molecule type" value="Genomic_DNA"/>
</dbReference>
<dbReference type="InterPro" id="IPR040198">
    <property type="entry name" value="Fido_containing"/>
</dbReference>
<dbReference type="Pfam" id="PF02661">
    <property type="entry name" value="Fic"/>
    <property type="match status" value="1"/>
</dbReference>
<evidence type="ECO:0000256" key="2">
    <source>
        <dbReference type="PIRSR" id="PIRSR640198-2"/>
    </source>
</evidence>
<dbReference type="PROSITE" id="PS51459">
    <property type="entry name" value="FIDO"/>
    <property type="match status" value="1"/>
</dbReference>
<dbReference type="RefSeq" id="WP_092908236.1">
    <property type="nucleotide sequence ID" value="NZ_FOUZ01000007.1"/>
</dbReference>
<protein>
    <submittedName>
        <fullName evidence="4">Fic family protein</fullName>
    </submittedName>
</protein>
<evidence type="ECO:0000256" key="1">
    <source>
        <dbReference type="PIRSR" id="PIRSR640198-1"/>
    </source>
</evidence>
<name>A0A1I4WVY2_9FLAO</name>
<keyword evidence="2" id="KW-0547">Nucleotide-binding</keyword>
<dbReference type="PANTHER" id="PTHR13504:SF33">
    <property type="entry name" value="FIC FAMILY PROTEIN"/>
    <property type="match status" value="1"/>
</dbReference>
<accession>A0A1I4WVY2</accession>
<dbReference type="InterPro" id="IPR025230">
    <property type="entry name" value="DUF4172"/>
</dbReference>
<feature type="active site" evidence="1">
    <location>
        <position position="207"/>
    </location>
</feature>
<dbReference type="Gene3D" id="1.10.3290.10">
    <property type="entry name" value="Fido-like domain"/>
    <property type="match status" value="1"/>
</dbReference>
<dbReference type="STRING" id="684065.SAMN05421738_107188"/>
<feature type="binding site" evidence="2">
    <location>
        <begin position="249"/>
        <end position="250"/>
    </location>
    <ligand>
        <name>ATP</name>
        <dbReference type="ChEBI" id="CHEBI:30616"/>
    </ligand>
</feature>
<proteinExistence type="predicted"/>
<organism evidence="4 5">
    <name type="scientific">Algoriella xinjiangensis</name>
    <dbReference type="NCBI Taxonomy" id="684065"/>
    <lineage>
        <taxon>Bacteria</taxon>
        <taxon>Pseudomonadati</taxon>
        <taxon>Bacteroidota</taxon>
        <taxon>Flavobacteriia</taxon>
        <taxon>Flavobacteriales</taxon>
        <taxon>Weeksellaceae</taxon>
        <taxon>Algoriella</taxon>
    </lineage>
</organism>
<dbReference type="OrthoDB" id="9814400at2"/>
<dbReference type="InterPro" id="IPR003812">
    <property type="entry name" value="Fido"/>
</dbReference>
<reference evidence="5" key="1">
    <citation type="submission" date="2016-10" db="EMBL/GenBank/DDBJ databases">
        <authorList>
            <person name="Varghese N."/>
            <person name="Submissions S."/>
        </authorList>
    </citation>
    <scope>NUCLEOTIDE SEQUENCE [LARGE SCALE GENOMIC DNA]</scope>
    <source>
        <strain evidence="5">XJ109</strain>
    </source>
</reference>
<dbReference type="AlphaFoldDB" id="A0A1I4WVY2"/>
<sequence length="370" mass="42731">MAYYIHQYKDWTAFKWDSDELIQVLGEVRNQQGKLVGKLEILGFDLKEEANLITLTEDVIKTSEIEGEILDKDQVRSSIARRLGIDIQGLIPSDRNVDGVVEMMIDATKNADQPLTEDRLFGWHNLLFPTGRSGMYKIQVGDWRKDTEGPMRVISGALGREKIHYEAPNSDRVPLEMKQLLEWFNQENEMDSVLKSAVAHLWFVTIHPFDDGNGRIARTIADLQLTRSDGSNQRFYSMSSQIRKNRNSYYEILEETQIGDQDITKWMKWYCENLMIAIHDADAVLQKVLVKHNFWQTNKDVSLNERQIKILNLLLDHFEGNLNTKKWALINKVSPDTALRDITDLIHKNILQKTNSGGRSTSYELVSFKD</sequence>
<dbReference type="Proteomes" id="UP000199149">
    <property type="component" value="Unassembled WGS sequence"/>
</dbReference>
<gene>
    <name evidence="4" type="ORF">SAMN05421738_107188</name>
</gene>
<feature type="binding site" evidence="2">
    <location>
        <begin position="211"/>
        <end position="218"/>
    </location>
    <ligand>
        <name>ATP</name>
        <dbReference type="ChEBI" id="CHEBI:30616"/>
    </ligand>
</feature>
<dbReference type="InterPro" id="IPR036597">
    <property type="entry name" value="Fido-like_dom_sf"/>
</dbReference>